<name>A0A7I7UFD4_MYCPV</name>
<reference evidence="2 3" key="1">
    <citation type="journal article" date="2019" name="Emerg. Microbes Infect.">
        <title>Comprehensive subspecies identification of 175 nontuberculous mycobacteria species based on 7547 genomic profiles.</title>
        <authorList>
            <person name="Matsumoto Y."/>
            <person name="Kinjo T."/>
            <person name="Motooka D."/>
            <person name="Nabeya D."/>
            <person name="Jung N."/>
            <person name="Uechi K."/>
            <person name="Horii T."/>
            <person name="Iida T."/>
            <person name="Fujita J."/>
            <person name="Nakamura S."/>
        </authorList>
    </citation>
    <scope>NUCLEOTIDE SEQUENCE [LARGE SCALE GENOMIC DNA]</scope>
    <source>
        <strain evidence="2 3">JCM 6370</strain>
    </source>
</reference>
<feature type="domain" description="DUF7172" evidence="1">
    <location>
        <begin position="4"/>
        <end position="141"/>
    </location>
</feature>
<organism evidence="2 3">
    <name type="scientific">Mycolicibacterium pulveris</name>
    <name type="common">Mycobacterium pulveris</name>
    <dbReference type="NCBI Taxonomy" id="36813"/>
    <lineage>
        <taxon>Bacteria</taxon>
        <taxon>Bacillati</taxon>
        <taxon>Actinomycetota</taxon>
        <taxon>Actinomycetes</taxon>
        <taxon>Mycobacteriales</taxon>
        <taxon>Mycobacteriaceae</taxon>
        <taxon>Mycolicibacterium</taxon>
    </lineage>
</organism>
<evidence type="ECO:0000313" key="3">
    <source>
        <dbReference type="Proteomes" id="UP000467252"/>
    </source>
</evidence>
<dbReference type="Pfam" id="PF23787">
    <property type="entry name" value="DUF7172"/>
    <property type="match status" value="1"/>
</dbReference>
<dbReference type="InterPro" id="IPR055596">
    <property type="entry name" value="DUF7172"/>
</dbReference>
<accession>A0A7I7UFD4</accession>
<keyword evidence="3" id="KW-1185">Reference proteome</keyword>
<gene>
    <name evidence="2" type="ORF">MPUL_00340</name>
</gene>
<proteinExistence type="predicted"/>
<dbReference type="Proteomes" id="UP000467252">
    <property type="component" value="Chromosome"/>
</dbReference>
<dbReference type="EMBL" id="AP022599">
    <property type="protein sequence ID" value="BBY78876.1"/>
    <property type="molecule type" value="Genomic_DNA"/>
</dbReference>
<dbReference type="RefSeq" id="WP_235674419.1">
    <property type="nucleotide sequence ID" value="NZ_AP022599.1"/>
</dbReference>
<evidence type="ECO:0000259" key="1">
    <source>
        <dbReference type="Pfam" id="PF23787"/>
    </source>
</evidence>
<evidence type="ECO:0000313" key="2">
    <source>
        <dbReference type="EMBL" id="BBY78876.1"/>
    </source>
</evidence>
<sequence length="433" mass="46260">MNNEHFATVDDAVGPQPWMQYRPLAHAEAESVSAFYPPTSFWGGKNEPVHTLNVQWTNDSPVGQWVYGMVTRSGAQVTLQARSRAYLAMSQGVAVGDAESPPPIDMEVVSRFGNGWDIGKGGILALGTSFGVHSISQNSCTAPLMPRDPGWWYVAPGETFFARVEVRFISEFWENTLIDGGGSGAESGFVSGETALDLFGIPAMTPPEPRPTPSVVGVEHGVGGLGAATSVDVPSGTTEGDVILAIVTNQFGIGEEILPQQAGWTMLHAVNDGFFGVGDVHMRIFGRVATDAEPASYGFTNGFLAEEIAHLVTIRDAEPDFAEGWHFASTMRRFIWERWQGHICPSIDMPGGLLLCGSYFAHSNLQSPITQTQPEGMTELSDVPVAGSTCALAALSDPPRPTLARVFVPSTVPQVSGRSISLSVLVPGREVTV</sequence>
<dbReference type="AlphaFoldDB" id="A0A7I7UFD4"/>
<protein>
    <recommendedName>
        <fullName evidence="1">DUF7172 domain-containing protein</fullName>
    </recommendedName>
</protein>